<dbReference type="EMBL" id="JAGTJR010000012">
    <property type="protein sequence ID" value="KAH7051102.1"/>
    <property type="molecule type" value="Genomic_DNA"/>
</dbReference>
<keyword evidence="3 6" id="KW-0596">Phosphopantetheine</keyword>
<dbReference type="InterPro" id="IPR020841">
    <property type="entry name" value="PKS_Beta-ketoAc_synthase_dom"/>
</dbReference>
<dbReference type="EC" id="2.3.1.41" evidence="2"/>
<dbReference type="InterPro" id="IPR014030">
    <property type="entry name" value="Ketoacyl_synth_N"/>
</dbReference>
<feature type="compositionally biased region" description="Basic and acidic residues" evidence="7">
    <location>
        <begin position="92"/>
        <end position="106"/>
    </location>
</feature>
<dbReference type="Proteomes" id="UP000774617">
    <property type="component" value="Unassembled WGS sequence"/>
</dbReference>
<comment type="similarity">
    <text evidence="1 6">Belongs to the thiolase-like superfamily. Fungal fatty acid synthetase subunit alpha family.</text>
</comment>
<keyword evidence="5 6" id="KW-0808">Transferase</keyword>
<dbReference type="InterPro" id="IPR016035">
    <property type="entry name" value="Acyl_Trfase/lysoPLipase"/>
</dbReference>
<dbReference type="PANTHER" id="PTHR10982">
    <property type="entry name" value="MALONYL COA-ACYL CARRIER PROTEIN TRANSACYLASE"/>
    <property type="match status" value="1"/>
</dbReference>
<dbReference type="CDD" id="cd00828">
    <property type="entry name" value="elong_cond_enzymes"/>
    <property type="match status" value="1"/>
</dbReference>
<dbReference type="InterPro" id="IPR047224">
    <property type="entry name" value="FAS_alpha_su_C"/>
</dbReference>
<name>A0ABQ8GBJ4_9PEZI</name>
<dbReference type="Pfam" id="PF18325">
    <property type="entry name" value="Fas_alpha_ACP"/>
    <property type="match status" value="1"/>
</dbReference>
<dbReference type="PROSITE" id="PS00606">
    <property type="entry name" value="KS3_1"/>
    <property type="match status" value="1"/>
</dbReference>
<keyword evidence="4" id="KW-0597">Phosphoprotein</keyword>
<dbReference type="PROSITE" id="PS52004">
    <property type="entry name" value="KS3_2"/>
    <property type="match status" value="1"/>
</dbReference>
<sequence length="1582" mass="174002">MHPQIERELAHTLPTELLAYQFASPVKWIQTQDVILGKMKAERIVEIGPADTLTNMMKRTCDRDYAAHDAALNIHRRILGSQADIEEIRYEGQGEREADPQPDGKEQAQSVPEKSVPTPAESAPNEELDRVADAAADEVPDAPVTAAAVVTSLVAVKLKKAYSEINTSHSIKRLGEGRSTIENELVGDLDVEFAGRLPEGAGQLPIRDICEKLQTGYRGTLGKPTSTLISKLISAKFPGDFGQPRVRELLRTAWGLGQGRQDAVLLLALTRQPQTRLGSEGEVVQFLDGIVRDYMQQEGLPPPRKRTRRQSRACGVVVDAGSLQILRKQQTEMAREMHQVLTRYIGPDIQPQEPAKGSGDADAAELALWRQEHGDEYVQGIRPMFDARKIRQYDSFWNWNAQDILRLALMVRDASKPDAALVEELRLAVMNRACERSVRQLEQLRRLLPQQSEVIDDLHKLCINKKNRKPVFIDQALDLAPITTVEPDGTIRFSEKPRPAVQKGGKQLTPPPVFPIDIVQDGAATYSKDLTRVFAEDMRTAGTSGVSFSGKNVLLTGAGKKSIGLELLKNLLMGGARVIVTTSSYSLQTTKMYQAIYARYGARDSVLRVIPFNQGSHQDVEALAEHIDDQWELDFIIPLAAVSTNGRELDQIDSKTELGHRVMLTGLLRLLGAIARRKRGRGVTTRPALVLLPLSPNHGTMGNDGLYAEAKLGLEAAFSKWSSESWRDYLCLCGVVIGWTRGTGLMNTNDILAQGVEALGARTFSTAQMAGYIAGLMGGKTVAVCREAPIVADLGGGLSEIKSLKTHILDLHRGLNMRAEILQAIKAEDELLAAVINRKRAQPMPAPVRPRAQLRLPLPTMPRDEDVAPLRKQLEGMVDLSRTVVVTGFSELGPYGSSRTRWEMEAHGELSTEGCIELAWMMGLIKHHNGLLKDGSTWSGWVDVQTMEPVEDADIKPRYADIICEQTGLRLVDPAMSDNEYDPERKVFMQEIALSRDMPPFETSLEVANELTRQHGDKAVVTQTGPDACTVQLKAGATVCVPRASNYRRGAVAGQIPKGWSAKKYGIADEIIELVDPVTLYSLVCTVEALLCSGITDPYELYSHLHVTDVAICIGSSMGGMVSLRKMHRDRHLDKPVQCDILQETFVNTVSAWVNMLLLSSSGPIKTPVGACASSLEALDTGYDLIITGKAKACIIGGFEDFAEDVSYEFGNMKATGDAEAEFAAGRTAADMTRPMSSTRSGFVESQGCGVQVITSAKLALEMGLPIFGIVAHSGMAADKIGRSVSAPGRGVLSNARESNVGHSIPYRLLDINYRRSTMALRRQQIKESLELNLISVEEEIERLRREQPEGFDEKQYRAENRAFFEAEAAKDEADAVFALGNRFWRDDPRISPIRGSLAVWGLGIDDLAVASLHGTSTMDHLGRKPGNPLLCVCQKWMVGHSKGAAGAWAVNQCMQMFETGLLPGNRNLDNVDAGLRKHEHLLFPNCTLQCGDFKACSVTSFGFGQKGAQTILVHPRYLFATVTDAECKSYARRRDARWKAACKHFNDTIVNDNMCVPKVAPPYDARKEMEVLLDPNIRLVR</sequence>
<dbReference type="InterPro" id="IPR018201">
    <property type="entry name" value="Ketoacyl_synth_AS"/>
</dbReference>
<dbReference type="CDD" id="cd08950">
    <property type="entry name" value="KR_fFAS_SDR_c_like"/>
    <property type="match status" value="1"/>
</dbReference>
<evidence type="ECO:0000256" key="1">
    <source>
        <dbReference type="ARBA" id="ARBA00007485"/>
    </source>
</evidence>
<dbReference type="SUPFAM" id="SSF51735">
    <property type="entry name" value="NAD(P)-binding Rossmann-fold domains"/>
    <property type="match status" value="1"/>
</dbReference>
<reference evidence="9 10" key="1">
    <citation type="journal article" date="2021" name="Nat. Commun.">
        <title>Genetic determinants of endophytism in the Arabidopsis root mycobiome.</title>
        <authorList>
            <person name="Mesny F."/>
            <person name="Miyauchi S."/>
            <person name="Thiergart T."/>
            <person name="Pickel B."/>
            <person name="Atanasova L."/>
            <person name="Karlsson M."/>
            <person name="Huettel B."/>
            <person name="Barry K.W."/>
            <person name="Haridas S."/>
            <person name="Chen C."/>
            <person name="Bauer D."/>
            <person name="Andreopoulos W."/>
            <person name="Pangilinan J."/>
            <person name="LaButti K."/>
            <person name="Riley R."/>
            <person name="Lipzen A."/>
            <person name="Clum A."/>
            <person name="Drula E."/>
            <person name="Henrissat B."/>
            <person name="Kohler A."/>
            <person name="Grigoriev I.V."/>
            <person name="Martin F.M."/>
            <person name="Hacquard S."/>
        </authorList>
    </citation>
    <scope>NUCLEOTIDE SEQUENCE [LARGE SCALE GENOMIC DNA]</scope>
    <source>
        <strain evidence="9 10">MPI-SDFR-AT-0080</strain>
    </source>
</reference>
<accession>A0ABQ8GBJ4</accession>
<dbReference type="Gene3D" id="6.10.140.1410">
    <property type="match status" value="1"/>
</dbReference>
<evidence type="ECO:0000256" key="4">
    <source>
        <dbReference type="ARBA" id="ARBA00022553"/>
    </source>
</evidence>
<comment type="caution">
    <text evidence="9">The sequence shown here is derived from an EMBL/GenBank/DDBJ whole genome shotgun (WGS) entry which is preliminary data.</text>
</comment>
<dbReference type="InterPro" id="IPR040899">
    <property type="entry name" value="Fas_alpha_ACP"/>
</dbReference>
<dbReference type="Gene3D" id="3.40.50.720">
    <property type="entry name" value="NAD(P)-binding Rossmann-like Domain"/>
    <property type="match status" value="2"/>
</dbReference>
<feature type="domain" description="Ketosynthase family 3 (KS3)" evidence="8">
    <location>
        <begin position="986"/>
        <end position="1515"/>
    </location>
</feature>
<evidence type="ECO:0000256" key="7">
    <source>
        <dbReference type="SAM" id="MobiDB-lite"/>
    </source>
</evidence>
<evidence type="ECO:0000259" key="8">
    <source>
        <dbReference type="PROSITE" id="PS52004"/>
    </source>
</evidence>
<dbReference type="Gene3D" id="3.40.47.10">
    <property type="match status" value="1"/>
</dbReference>
<evidence type="ECO:0000256" key="3">
    <source>
        <dbReference type="ARBA" id="ARBA00022450"/>
    </source>
</evidence>
<evidence type="ECO:0000313" key="10">
    <source>
        <dbReference type="Proteomes" id="UP000774617"/>
    </source>
</evidence>
<dbReference type="InterPro" id="IPR026025">
    <property type="entry name" value="FAS_alpha_yeast"/>
</dbReference>
<dbReference type="PIRSF" id="PIRSF000454">
    <property type="entry name" value="FAS_yeast_alpha"/>
    <property type="match status" value="1"/>
</dbReference>
<evidence type="ECO:0000256" key="2">
    <source>
        <dbReference type="ARBA" id="ARBA00013191"/>
    </source>
</evidence>
<dbReference type="Gene3D" id="3.30.70.2490">
    <property type="match status" value="1"/>
</dbReference>
<evidence type="ECO:0000256" key="5">
    <source>
        <dbReference type="ARBA" id="ARBA00022679"/>
    </source>
</evidence>
<proteinExistence type="inferred from homology"/>
<dbReference type="PANTHER" id="PTHR10982:SF21">
    <property type="entry name" value="FATTY ACID SYNTHASE SUBUNIT BETA"/>
    <property type="match status" value="1"/>
</dbReference>
<gene>
    <name evidence="9" type="ORF">B0J12DRAFT_728099</name>
</gene>
<dbReference type="SUPFAM" id="SSF52151">
    <property type="entry name" value="FabD/lysophospholipase-like"/>
    <property type="match status" value="1"/>
</dbReference>
<dbReference type="Gene3D" id="3.90.25.70">
    <property type="match status" value="1"/>
</dbReference>
<dbReference type="InterPro" id="IPR016039">
    <property type="entry name" value="Thiolase-like"/>
</dbReference>
<organism evidence="9 10">
    <name type="scientific">Macrophomina phaseolina</name>
    <dbReference type="NCBI Taxonomy" id="35725"/>
    <lineage>
        <taxon>Eukaryota</taxon>
        <taxon>Fungi</taxon>
        <taxon>Dikarya</taxon>
        <taxon>Ascomycota</taxon>
        <taxon>Pezizomycotina</taxon>
        <taxon>Dothideomycetes</taxon>
        <taxon>Dothideomycetes incertae sedis</taxon>
        <taxon>Botryosphaeriales</taxon>
        <taxon>Botryosphaeriaceae</taxon>
        <taxon>Macrophomina</taxon>
    </lineage>
</organism>
<dbReference type="SUPFAM" id="SSF53901">
    <property type="entry name" value="Thiolase-like"/>
    <property type="match status" value="2"/>
</dbReference>
<dbReference type="InterPro" id="IPR041550">
    <property type="entry name" value="FASI_helical"/>
</dbReference>
<feature type="region of interest" description="Disordered" evidence="7">
    <location>
        <begin position="92"/>
        <end position="126"/>
    </location>
</feature>
<dbReference type="Pfam" id="PF18314">
    <property type="entry name" value="FAS_I_H"/>
    <property type="match status" value="1"/>
</dbReference>
<dbReference type="InterPro" id="IPR036291">
    <property type="entry name" value="NAD(P)-bd_dom_sf"/>
</dbReference>
<dbReference type="Pfam" id="PF00109">
    <property type="entry name" value="ketoacyl-synt"/>
    <property type="match status" value="1"/>
</dbReference>
<protein>
    <recommendedName>
        <fullName evidence="2">beta-ketoacyl-[acyl-carrier-protein] synthase I</fullName>
        <ecNumber evidence="2">2.3.1.41</ecNumber>
    </recommendedName>
</protein>
<evidence type="ECO:0000256" key="6">
    <source>
        <dbReference type="PIRNR" id="PIRNR000454"/>
    </source>
</evidence>
<evidence type="ECO:0000313" key="9">
    <source>
        <dbReference type="EMBL" id="KAH7051102.1"/>
    </source>
</evidence>
<dbReference type="InterPro" id="IPR050830">
    <property type="entry name" value="Fungal_FAS"/>
</dbReference>
<keyword evidence="10" id="KW-1185">Reference proteome</keyword>